<reference evidence="2" key="1">
    <citation type="submission" date="2023-06" db="EMBL/GenBank/DDBJ databases">
        <authorList>
            <person name="Delattre M."/>
        </authorList>
    </citation>
    <scope>NUCLEOTIDE SEQUENCE</scope>
    <source>
        <strain evidence="2">AF72</strain>
    </source>
</reference>
<evidence type="ECO:0000256" key="1">
    <source>
        <dbReference type="SAM" id="SignalP"/>
    </source>
</evidence>
<gene>
    <name evidence="2" type="ORF">MSPICULIGERA_LOCUS10700</name>
</gene>
<name>A0AA36CNF0_9BILA</name>
<proteinExistence type="predicted"/>
<dbReference type="AlphaFoldDB" id="A0AA36CNF0"/>
<evidence type="ECO:0000313" key="2">
    <source>
        <dbReference type="EMBL" id="CAJ0572311.1"/>
    </source>
</evidence>
<sequence length="142" mass="16011">MAIRILGALVVFVSTALALNIDGKVTCPPGFKVHKTDVTLHKVSSPKDILYQHSTSNNNEFCISTQPIDVKRGERLVLNIDYTCRHLLKVCSYADSAKVPILLKSEPFTPRFAASDDKKIRCGRMRFDPDEIENKHFIFVHP</sequence>
<feature type="chain" id="PRO_5041383157" evidence="1">
    <location>
        <begin position="19"/>
        <end position="142"/>
    </location>
</feature>
<feature type="non-terminal residue" evidence="2">
    <location>
        <position position="1"/>
    </location>
</feature>
<keyword evidence="1" id="KW-0732">Signal</keyword>
<evidence type="ECO:0000313" key="3">
    <source>
        <dbReference type="Proteomes" id="UP001177023"/>
    </source>
</evidence>
<protein>
    <submittedName>
        <fullName evidence="2">Uncharacterized protein</fullName>
    </submittedName>
</protein>
<accession>A0AA36CNF0</accession>
<organism evidence="2 3">
    <name type="scientific">Mesorhabditis spiculigera</name>
    <dbReference type="NCBI Taxonomy" id="96644"/>
    <lineage>
        <taxon>Eukaryota</taxon>
        <taxon>Metazoa</taxon>
        <taxon>Ecdysozoa</taxon>
        <taxon>Nematoda</taxon>
        <taxon>Chromadorea</taxon>
        <taxon>Rhabditida</taxon>
        <taxon>Rhabditina</taxon>
        <taxon>Rhabditomorpha</taxon>
        <taxon>Rhabditoidea</taxon>
        <taxon>Rhabditidae</taxon>
        <taxon>Mesorhabditinae</taxon>
        <taxon>Mesorhabditis</taxon>
    </lineage>
</organism>
<dbReference type="EMBL" id="CATQJA010002596">
    <property type="protein sequence ID" value="CAJ0572311.1"/>
    <property type="molecule type" value="Genomic_DNA"/>
</dbReference>
<feature type="signal peptide" evidence="1">
    <location>
        <begin position="1"/>
        <end position="18"/>
    </location>
</feature>
<comment type="caution">
    <text evidence="2">The sequence shown here is derived from an EMBL/GenBank/DDBJ whole genome shotgun (WGS) entry which is preliminary data.</text>
</comment>
<dbReference type="Proteomes" id="UP001177023">
    <property type="component" value="Unassembled WGS sequence"/>
</dbReference>
<keyword evidence="3" id="KW-1185">Reference proteome</keyword>